<comment type="cofactor">
    <cofactor evidence="2">
        <name>Mg(2+)</name>
        <dbReference type="ChEBI" id="CHEBI:18420"/>
    </cofactor>
</comment>
<protein>
    <recommendedName>
        <fullName evidence="4">dihydropteroate synthase</fullName>
        <ecNumber evidence="4">2.5.1.15</ecNumber>
    </recommendedName>
</protein>
<evidence type="ECO:0000256" key="5">
    <source>
        <dbReference type="ARBA" id="ARBA00022679"/>
    </source>
</evidence>
<evidence type="ECO:0000256" key="2">
    <source>
        <dbReference type="ARBA" id="ARBA00001946"/>
    </source>
</evidence>
<evidence type="ECO:0000256" key="1">
    <source>
        <dbReference type="ARBA" id="ARBA00000012"/>
    </source>
</evidence>
<keyword evidence="6" id="KW-0479">Metal-binding</keyword>
<dbReference type="GO" id="GO:0005829">
    <property type="term" value="C:cytosol"/>
    <property type="evidence" value="ECO:0007669"/>
    <property type="project" value="TreeGrafter"/>
</dbReference>
<evidence type="ECO:0000256" key="4">
    <source>
        <dbReference type="ARBA" id="ARBA00012458"/>
    </source>
</evidence>
<comment type="catalytic activity">
    <reaction evidence="1">
        <text>(7,8-dihydropterin-6-yl)methyl diphosphate + 4-aminobenzoate = 7,8-dihydropteroate + diphosphate</text>
        <dbReference type="Rhea" id="RHEA:19949"/>
        <dbReference type="ChEBI" id="CHEBI:17836"/>
        <dbReference type="ChEBI" id="CHEBI:17839"/>
        <dbReference type="ChEBI" id="CHEBI:33019"/>
        <dbReference type="ChEBI" id="CHEBI:72950"/>
        <dbReference type="EC" id="2.5.1.15"/>
    </reaction>
</comment>
<comment type="pathway">
    <text evidence="3">Cofactor biosynthesis; tetrahydrofolate biosynthesis; 7,8-dihydrofolate from 2-amino-4-hydroxy-6-hydroxymethyl-7,8-dihydropteridine diphosphate and 4-aminobenzoate: step 1/2.</text>
</comment>
<evidence type="ECO:0000313" key="10">
    <source>
        <dbReference type="EMBL" id="AIE96678.1"/>
    </source>
</evidence>
<dbReference type="PROSITE" id="PS50972">
    <property type="entry name" value="PTERIN_BINDING"/>
    <property type="match status" value="1"/>
</dbReference>
<evidence type="ECO:0000256" key="8">
    <source>
        <dbReference type="ARBA" id="ARBA00022909"/>
    </source>
</evidence>
<keyword evidence="5 10" id="KW-0808">Transferase</keyword>
<dbReference type="AlphaFoldDB" id="A0A075FZB0"/>
<dbReference type="EMBL" id="KF900486">
    <property type="protein sequence ID" value="AIE96678.1"/>
    <property type="molecule type" value="Genomic_DNA"/>
</dbReference>
<dbReference type="InterPro" id="IPR045031">
    <property type="entry name" value="DHP_synth-like"/>
</dbReference>
<keyword evidence="7" id="KW-0460">Magnesium</keyword>
<dbReference type="InterPro" id="IPR000489">
    <property type="entry name" value="Pterin-binding_dom"/>
</dbReference>
<dbReference type="PANTHER" id="PTHR20941">
    <property type="entry name" value="FOLATE SYNTHESIS PROTEINS"/>
    <property type="match status" value="1"/>
</dbReference>
<accession>A0A075FZB0</accession>
<gene>
    <name evidence="10" type="primary">folP</name>
</gene>
<dbReference type="Gene3D" id="3.20.20.20">
    <property type="entry name" value="Dihydropteroate synthase-like"/>
    <property type="match status" value="1"/>
</dbReference>
<dbReference type="Pfam" id="PF00809">
    <property type="entry name" value="Pterin_bind"/>
    <property type="match status" value="1"/>
</dbReference>
<evidence type="ECO:0000256" key="7">
    <source>
        <dbReference type="ARBA" id="ARBA00022842"/>
    </source>
</evidence>
<dbReference type="GO" id="GO:0004156">
    <property type="term" value="F:dihydropteroate synthase activity"/>
    <property type="evidence" value="ECO:0007669"/>
    <property type="project" value="UniProtKB-EC"/>
</dbReference>
<organism evidence="10">
    <name type="scientific">uncultured marine group II/III euryarchaeote AD1000_86_F07</name>
    <dbReference type="NCBI Taxonomy" id="1457816"/>
    <lineage>
        <taxon>Archaea</taxon>
        <taxon>Methanobacteriati</taxon>
        <taxon>Methanobacteriota</taxon>
        <taxon>environmental samples</taxon>
    </lineage>
</organism>
<dbReference type="PANTHER" id="PTHR20941:SF1">
    <property type="entry name" value="FOLIC ACID SYNTHESIS PROTEIN FOL1"/>
    <property type="match status" value="1"/>
</dbReference>
<sequence>MADWRPMLNRRNGGIPRIMGVLNLTPDSFHADSRVPSLEEAVRRASNMVRDGAEWIDIGGESTRPGAAPVNHSEEVRRVVPVIEAVRSAIPDVCISIDTRKASVALAALKAGADMVNDVSALSDQRMVDVVSQSGCPVCIMHMQGLPRNMQDNPWYGDVVAEVRGVLNGAARRLFDAGVAPERVIADPGIGFGKGLEHNLALLAAGRGVVPHPQMPLMWGVSRKTMFHHLLDREDTRERLAGTLGVAAKSVALGVDVIRVHDVAEHADMFAAMSALEVSE</sequence>
<name>A0A075FZB0_9EURY</name>
<dbReference type="InterPro" id="IPR006390">
    <property type="entry name" value="DHP_synth_dom"/>
</dbReference>
<evidence type="ECO:0000256" key="3">
    <source>
        <dbReference type="ARBA" id="ARBA00004763"/>
    </source>
</evidence>
<dbReference type="CDD" id="cd00739">
    <property type="entry name" value="DHPS"/>
    <property type="match status" value="1"/>
</dbReference>
<dbReference type="GO" id="GO:0046872">
    <property type="term" value="F:metal ion binding"/>
    <property type="evidence" value="ECO:0007669"/>
    <property type="project" value="UniProtKB-KW"/>
</dbReference>
<dbReference type="GO" id="GO:0046656">
    <property type="term" value="P:folic acid biosynthetic process"/>
    <property type="evidence" value="ECO:0007669"/>
    <property type="project" value="UniProtKB-KW"/>
</dbReference>
<dbReference type="EC" id="2.5.1.15" evidence="4"/>
<feature type="domain" description="Pterin-binding" evidence="9">
    <location>
        <begin position="16"/>
        <end position="271"/>
    </location>
</feature>
<reference evidence="10" key="1">
    <citation type="journal article" date="2014" name="Genome Biol. Evol.">
        <title>Pangenome evidence for extensive interdomain horizontal transfer affecting lineage core and shell genes in uncultured planktonic thaumarchaeota and euryarchaeota.</title>
        <authorList>
            <person name="Deschamps P."/>
            <person name="Zivanovic Y."/>
            <person name="Moreira D."/>
            <person name="Rodriguez-Valera F."/>
            <person name="Lopez-Garcia P."/>
        </authorList>
    </citation>
    <scope>NUCLEOTIDE SEQUENCE</scope>
</reference>
<evidence type="ECO:0000256" key="6">
    <source>
        <dbReference type="ARBA" id="ARBA00022723"/>
    </source>
</evidence>
<evidence type="ECO:0000259" key="9">
    <source>
        <dbReference type="PROSITE" id="PS50972"/>
    </source>
</evidence>
<keyword evidence="8" id="KW-0289">Folate biosynthesis</keyword>
<dbReference type="SUPFAM" id="SSF51717">
    <property type="entry name" value="Dihydropteroate synthetase-like"/>
    <property type="match status" value="1"/>
</dbReference>
<proteinExistence type="predicted"/>
<dbReference type="NCBIfam" id="TIGR01496">
    <property type="entry name" value="DHPS"/>
    <property type="match status" value="1"/>
</dbReference>
<dbReference type="GO" id="GO:0046654">
    <property type="term" value="P:tetrahydrofolate biosynthetic process"/>
    <property type="evidence" value="ECO:0007669"/>
    <property type="project" value="TreeGrafter"/>
</dbReference>
<dbReference type="InterPro" id="IPR011005">
    <property type="entry name" value="Dihydropteroate_synth-like_sf"/>
</dbReference>